<evidence type="ECO:0000313" key="1">
    <source>
        <dbReference type="EMBL" id="EYC34513.1"/>
    </source>
</evidence>
<gene>
    <name evidence="1" type="primary">Acey_s0001.g447</name>
    <name evidence="1" type="synonym">Acey-F54F3.4</name>
    <name evidence="1" type="ORF">Y032_0001g447</name>
</gene>
<comment type="caution">
    <text evidence="1">The sequence shown here is derived from an EMBL/GenBank/DDBJ whole genome shotgun (WGS) entry which is preliminary data.</text>
</comment>
<dbReference type="Proteomes" id="UP000024635">
    <property type="component" value="Unassembled WGS sequence"/>
</dbReference>
<accession>A0A016W660</accession>
<dbReference type="OrthoDB" id="1669814at2759"/>
<protein>
    <submittedName>
        <fullName evidence="1">Uncharacterized protein</fullName>
    </submittedName>
</protein>
<dbReference type="AlphaFoldDB" id="A0A016W660"/>
<name>A0A016W660_9BILA</name>
<sequence>MVMRGVDNCFCIYNTSSMYTEFQTAVCEGRIPRGAARHLNSLLCQKQTTRVSMHSPCVFAKESRVAVPPLPHGRLEFPVCRLWSGNGDEGEKEMVDAMEVGFQVVVGGRGAQVPGAPVY</sequence>
<keyword evidence="2" id="KW-1185">Reference proteome</keyword>
<reference evidence="2" key="1">
    <citation type="journal article" date="2015" name="Nat. Genet.">
        <title>The genome and transcriptome of the zoonotic hookworm Ancylostoma ceylanicum identify infection-specific gene families.</title>
        <authorList>
            <person name="Schwarz E.M."/>
            <person name="Hu Y."/>
            <person name="Antoshechkin I."/>
            <person name="Miller M.M."/>
            <person name="Sternberg P.W."/>
            <person name="Aroian R.V."/>
        </authorList>
    </citation>
    <scope>NUCLEOTIDE SEQUENCE</scope>
    <source>
        <strain evidence="2">HY135</strain>
    </source>
</reference>
<organism evidence="1 2">
    <name type="scientific">Ancylostoma ceylanicum</name>
    <dbReference type="NCBI Taxonomy" id="53326"/>
    <lineage>
        <taxon>Eukaryota</taxon>
        <taxon>Metazoa</taxon>
        <taxon>Ecdysozoa</taxon>
        <taxon>Nematoda</taxon>
        <taxon>Chromadorea</taxon>
        <taxon>Rhabditida</taxon>
        <taxon>Rhabditina</taxon>
        <taxon>Rhabditomorpha</taxon>
        <taxon>Strongyloidea</taxon>
        <taxon>Ancylostomatidae</taxon>
        <taxon>Ancylostomatinae</taxon>
        <taxon>Ancylostoma</taxon>
    </lineage>
</organism>
<proteinExistence type="predicted"/>
<evidence type="ECO:0000313" key="2">
    <source>
        <dbReference type="Proteomes" id="UP000024635"/>
    </source>
</evidence>
<dbReference type="EMBL" id="JARK01001337">
    <property type="protein sequence ID" value="EYC34513.1"/>
    <property type="molecule type" value="Genomic_DNA"/>
</dbReference>